<dbReference type="AlphaFoldDB" id="A0A6A6SZK9"/>
<comment type="similarity">
    <text evidence="2 9">Belongs to the glycosyl hydrolase 7 (cellulase C) family.</text>
</comment>
<keyword evidence="8 9" id="KW-0624">Polysaccharide degradation</keyword>
<keyword evidence="3 10" id="KW-0732">Signal</keyword>
<dbReference type="EMBL" id="MU004411">
    <property type="protein sequence ID" value="KAF2652053.1"/>
    <property type="molecule type" value="Genomic_DNA"/>
</dbReference>
<accession>A0A6A6SZK9</accession>
<evidence type="ECO:0000256" key="4">
    <source>
        <dbReference type="ARBA" id="ARBA00022801"/>
    </source>
</evidence>
<name>A0A6A6SZK9_9PLEO</name>
<evidence type="ECO:0000313" key="12">
    <source>
        <dbReference type="Proteomes" id="UP000799324"/>
    </source>
</evidence>
<feature type="chain" id="PRO_5025465337" description="Glucanase" evidence="10">
    <location>
        <begin position="22"/>
        <end position="459"/>
    </location>
</feature>
<dbReference type="GO" id="GO:0016162">
    <property type="term" value="F:cellulose 1,4-beta-cellobiosidase activity"/>
    <property type="evidence" value="ECO:0007669"/>
    <property type="project" value="UniProtKB-EC"/>
</dbReference>
<dbReference type="GO" id="GO:0030245">
    <property type="term" value="P:cellulose catabolic process"/>
    <property type="evidence" value="ECO:0007669"/>
    <property type="project" value="UniProtKB-KW"/>
</dbReference>
<keyword evidence="6" id="KW-0119">Carbohydrate metabolism</keyword>
<dbReference type="CDD" id="cd07999">
    <property type="entry name" value="GH7_CBH_EG"/>
    <property type="match status" value="1"/>
</dbReference>
<reference evidence="11" key="1">
    <citation type="journal article" date="2020" name="Stud. Mycol.">
        <title>101 Dothideomycetes genomes: a test case for predicting lifestyles and emergence of pathogens.</title>
        <authorList>
            <person name="Haridas S."/>
            <person name="Albert R."/>
            <person name="Binder M."/>
            <person name="Bloem J."/>
            <person name="Labutti K."/>
            <person name="Salamov A."/>
            <person name="Andreopoulos B."/>
            <person name="Baker S."/>
            <person name="Barry K."/>
            <person name="Bills G."/>
            <person name="Bluhm B."/>
            <person name="Cannon C."/>
            <person name="Castanera R."/>
            <person name="Culley D."/>
            <person name="Daum C."/>
            <person name="Ezra D."/>
            <person name="Gonzalez J."/>
            <person name="Henrissat B."/>
            <person name="Kuo A."/>
            <person name="Liang C."/>
            <person name="Lipzen A."/>
            <person name="Lutzoni F."/>
            <person name="Magnuson J."/>
            <person name="Mondo S."/>
            <person name="Nolan M."/>
            <person name="Ohm R."/>
            <person name="Pangilinan J."/>
            <person name="Park H.-J."/>
            <person name="Ramirez L."/>
            <person name="Alfaro M."/>
            <person name="Sun H."/>
            <person name="Tritt A."/>
            <person name="Yoshinaga Y."/>
            <person name="Zwiers L.-H."/>
            <person name="Turgeon B."/>
            <person name="Goodwin S."/>
            <person name="Spatafora J."/>
            <person name="Crous P."/>
            <person name="Grigoriev I."/>
        </authorList>
    </citation>
    <scope>NUCLEOTIDE SEQUENCE</scope>
    <source>
        <strain evidence="11">CBS 122681</strain>
    </source>
</reference>
<dbReference type="InterPro" id="IPR013320">
    <property type="entry name" value="ConA-like_dom_sf"/>
</dbReference>
<keyword evidence="5 9" id="KW-0136">Cellulose degradation</keyword>
<dbReference type="InterPro" id="IPR037019">
    <property type="entry name" value="Glyco_hydro_7_sf"/>
</dbReference>
<organism evidence="11 12">
    <name type="scientific">Lophiostoma macrostomum CBS 122681</name>
    <dbReference type="NCBI Taxonomy" id="1314788"/>
    <lineage>
        <taxon>Eukaryota</taxon>
        <taxon>Fungi</taxon>
        <taxon>Dikarya</taxon>
        <taxon>Ascomycota</taxon>
        <taxon>Pezizomycotina</taxon>
        <taxon>Dothideomycetes</taxon>
        <taxon>Pleosporomycetidae</taxon>
        <taxon>Pleosporales</taxon>
        <taxon>Lophiostomataceae</taxon>
        <taxon>Lophiostoma</taxon>
    </lineage>
</organism>
<dbReference type="EC" id="3.2.1.-" evidence="9"/>
<evidence type="ECO:0000256" key="7">
    <source>
        <dbReference type="ARBA" id="ARBA00023295"/>
    </source>
</evidence>
<dbReference type="PRINTS" id="PR00734">
    <property type="entry name" value="GLHYDRLASE7"/>
</dbReference>
<keyword evidence="7 9" id="KW-0326">Glycosidase</keyword>
<evidence type="ECO:0000256" key="10">
    <source>
        <dbReference type="SAM" id="SignalP"/>
    </source>
</evidence>
<proteinExistence type="inferred from homology"/>
<dbReference type="PANTHER" id="PTHR33753">
    <property type="entry name" value="1,4-BETA-D-GLUCAN CELLOBIOHYDROLASE B"/>
    <property type="match status" value="1"/>
</dbReference>
<protein>
    <recommendedName>
        <fullName evidence="9">Glucanase</fullName>
        <ecNumber evidence="9">3.2.1.-</ecNumber>
    </recommendedName>
</protein>
<evidence type="ECO:0000256" key="8">
    <source>
        <dbReference type="ARBA" id="ARBA00023326"/>
    </source>
</evidence>
<sequence length="459" mass="49352">MLSSTLLKALITLLTARPSTAQGIGREQTENHPKLSWKRCSGTSGTNCTSVAGELTLDANYRWIHEKAGYSNCYEGNTWNTRVCANNTDCTAKCVIDGADYKRTYGVSATNNSVTMNFKTYLDYATNVGSKVYLMQDGGDGYEMFRLVGNEFSFEVDVSKLPCGVAGSSYFVAMPQKGFGTAGARYGTGYCDAQCDRSVKWINGEANVEGWTPSTNDQYGGVGNKGACCTEVDIWNANSISTAMTAHSCQPEGYSVCSGSDCGGTYSTSRYGGSCDPEGCDFNPYRVGVKDFYGPGLKINTSKPFTVITQFVGEGSLLQGIKRFYVQDGKLFANPEPTTPGLSGNAMDQAWCDAQKVAFKDDVYSFGQHGGMAAVGKGMDVGMVLVMKIWDDYYTNMLWLDSTLPTTADSNKPGAVRGSCGIDTGEPLQVEAQYPKSAVSFSNIKFGPIGSTFEQPADT</sequence>
<dbReference type="SUPFAM" id="SSF49899">
    <property type="entry name" value="Concanavalin A-like lectins/glucanases"/>
    <property type="match status" value="1"/>
</dbReference>
<evidence type="ECO:0000256" key="1">
    <source>
        <dbReference type="ARBA" id="ARBA00001641"/>
    </source>
</evidence>
<evidence type="ECO:0000256" key="6">
    <source>
        <dbReference type="ARBA" id="ARBA00023277"/>
    </source>
</evidence>
<dbReference type="InterPro" id="IPR001722">
    <property type="entry name" value="Glyco_hydro_7"/>
</dbReference>
<dbReference type="OrthoDB" id="412382at2759"/>
<keyword evidence="12" id="KW-1185">Reference proteome</keyword>
<gene>
    <name evidence="11" type="ORF">K491DRAFT_760664</name>
</gene>
<dbReference type="Gene3D" id="2.70.100.10">
    <property type="entry name" value="Glycoside hydrolase, family 7, domain"/>
    <property type="match status" value="1"/>
</dbReference>
<dbReference type="Pfam" id="PF00840">
    <property type="entry name" value="Glyco_hydro_7"/>
    <property type="match status" value="1"/>
</dbReference>
<comment type="catalytic activity">
    <reaction evidence="1">
        <text>Hydrolysis of (1-&gt;4)-beta-D-glucosidic linkages in cellulose and cellotetraose, releasing cellobiose from the non-reducing ends of the chains.</text>
        <dbReference type="EC" id="3.2.1.91"/>
    </reaction>
</comment>
<dbReference type="Proteomes" id="UP000799324">
    <property type="component" value="Unassembled WGS sequence"/>
</dbReference>
<feature type="signal peptide" evidence="10">
    <location>
        <begin position="1"/>
        <end position="21"/>
    </location>
</feature>
<evidence type="ECO:0000313" key="11">
    <source>
        <dbReference type="EMBL" id="KAF2652053.1"/>
    </source>
</evidence>
<keyword evidence="4 9" id="KW-0378">Hydrolase</keyword>
<evidence type="ECO:0000256" key="2">
    <source>
        <dbReference type="ARBA" id="ARBA00006044"/>
    </source>
</evidence>
<evidence type="ECO:0000256" key="5">
    <source>
        <dbReference type="ARBA" id="ARBA00023001"/>
    </source>
</evidence>
<evidence type="ECO:0000256" key="3">
    <source>
        <dbReference type="ARBA" id="ARBA00022729"/>
    </source>
</evidence>
<evidence type="ECO:0000256" key="9">
    <source>
        <dbReference type="RuleBase" id="RU361164"/>
    </source>
</evidence>
<dbReference type="PANTHER" id="PTHR33753:SF2">
    <property type="entry name" value="GLYCOSIDE HYDROLASE FAMILY 7 PROTEIN"/>
    <property type="match status" value="1"/>
</dbReference>